<sequence length="260" mass="30092">MNYPVHILKAGLAVWLCLAAAFCHAQYPRLHDHNVIGWLVYEGDHAISSRWAVHTEAQWRQTVSRRQQDLLRLGLSRKLSDRIELSGGYTHFRSHAYGSYPEVPGRAEPEHRIYEDIKLKDELAPVTLTHRLRLEQRWLGSRDASGQGPVQAWAFQNRIRYQLSAELPLQGSSVDDHEWYLNAFDEVFIGFGKNVKDNVFNQNRLSAGLGYQLNDQAKLELNYIYQLRQHAEPDASTQRQVLEINQGVRVTIVWQMDFTK</sequence>
<keyword evidence="1" id="KW-0732">Signal</keyword>
<reference evidence="2 3" key="1">
    <citation type="submission" date="2020-06" db="EMBL/GenBank/DDBJ databases">
        <title>Dyadobacter sandarakinus sp. nov., isolated from the soil of the Arctic Yellow River Station.</title>
        <authorList>
            <person name="Zhang Y."/>
            <person name="Peng F."/>
        </authorList>
    </citation>
    <scope>NUCLEOTIDE SEQUENCE [LARGE SCALE GENOMIC DNA]</scope>
    <source>
        <strain evidence="2 3">Q3-56</strain>
    </source>
</reference>
<dbReference type="Proteomes" id="UP000612680">
    <property type="component" value="Chromosome"/>
</dbReference>
<feature type="chain" id="PRO_5047152318" evidence="1">
    <location>
        <begin position="26"/>
        <end position="260"/>
    </location>
</feature>
<dbReference type="EMBL" id="CP056775">
    <property type="protein sequence ID" value="QRR00634.1"/>
    <property type="molecule type" value="Genomic_DNA"/>
</dbReference>
<dbReference type="RefSeq" id="WP_204661872.1">
    <property type="nucleotide sequence ID" value="NZ_CP056775.1"/>
</dbReference>
<organism evidence="2 3">
    <name type="scientific">Dyadobacter sandarakinus</name>
    <dbReference type="NCBI Taxonomy" id="2747268"/>
    <lineage>
        <taxon>Bacteria</taxon>
        <taxon>Pseudomonadati</taxon>
        <taxon>Bacteroidota</taxon>
        <taxon>Cytophagia</taxon>
        <taxon>Cytophagales</taxon>
        <taxon>Spirosomataceae</taxon>
        <taxon>Dyadobacter</taxon>
    </lineage>
</organism>
<accession>A0ABX7I3I4</accession>
<name>A0ABX7I3I4_9BACT</name>
<keyword evidence="3" id="KW-1185">Reference proteome</keyword>
<proteinExistence type="predicted"/>
<dbReference type="InterPro" id="IPR019619">
    <property type="entry name" value="DUF2490"/>
</dbReference>
<feature type="signal peptide" evidence="1">
    <location>
        <begin position="1"/>
        <end position="25"/>
    </location>
</feature>
<dbReference type="Pfam" id="PF10677">
    <property type="entry name" value="DUF2490"/>
    <property type="match status" value="1"/>
</dbReference>
<gene>
    <name evidence="2" type="ORF">HWI92_06785</name>
</gene>
<evidence type="ECO:0000313" key="2">
    <source>
        <dbReference type="EMBL" id="QRR00634.1"/>
    </source>
</evidence>
<evidence type="ECO:0000256" key="1">
    <source>
        <dbReference type="SAM" id="SignalP"/>
    </source>
</evidence>
<evidence type="ECO:0000313" key="3">
    <source>
        <dbReference type="Proteomes" id="UP000612680"/>
    </source>
</evidence>
<protein>
    <submittedName>
        <fullName evidence="2">DUF2490 domain-containing protein</fullName>
    </submittedName>
</protein>